<accession>A0A9R1CC88</accession>
<dbReference type="SUPFAM" id="SSF54637">
    <property type="entry name" value="Thioesterase/thiol ester dehydrase-isomerase"/>
    <property type="match status" value="1"/>
</dbReference>
<comment type="caution">
    <text evidence="2">The sequence shown here is derived from an EMBL/GenBank/DDBJ whole genome shotgun (WGS) entry which is preliminary data.</text>
</comment>
<dbReference type="Gene3D" id="3.10.129.10">
    <property type="entry name" value="Hotdog Thioesterase"/>
    <property type="match status" value="1"/>
</dbReference>
<dbReference type="GeneID" id="72465869"/>
<keyword evidence="3" id="KW-1185">Reference proteome</keyword>
<evidence type="ECO:0000313" key="3">
    <source>
        <dbReference type="Proteomes" id="UP000825483"/>
    </source>
</evidence>
<dbReference type="Proteomes" id="UP000825483">
    <property type="component" value="Unassembled WGS sequence"/>
</dbReference>
<reference evidence="2" key="1">
    <citation type="journal article" date="2022" name="Int. J. Syst. Evol. Microbiol.">
        <title>Prevotella lacticifex sp. nov., isolated from the rumen of cows.</title>
        <authorList>
            <person name="Shinkai T."/>
            <person name="Ikeyama N."/>
            <person name="Kumagai M."/>
            <person name="Ohmori H."/>
            <person name="Sakamoto M."/>
            <person name="Ohkuma M."/>
            <person name="Mitsumori M."/>
        </authorList>
    </citation>
    <scope>NUCLEOTIDE SEQUENCE</scope>
    <source>
        <strain evidence="2">R5076</strain>
    </source>
</reference>
<dbReference type="RefSeq" id="WP_223926643.1">
    <property type="nucleotide sequence ID" value="NZ_BPTU01000002.1"/>
</dbReference>
<dbReference type="InterPro" id="IPR054545">
    <property type="entry name" value="ApeI-like"/>
</dbReference>
<dbReference type="EMBL" id="BPUB01000002">
    <property type="protein sequence ID" value="GJG60087.1"/>
    <property type="molecule type" value="Genomic_DNA"/>
</dbReference>
<dbReference type="GO" id="GO:0016829">
    <property type="term" value="F:lyase activity"/>
    <property type="evidence" value="ECO:0007669"/>
    <property type="project" value="UniProtKB-KW"/>
</dbReference>
<evidence type="ECO:0000259" key="1">
    <source>
        <dbReference type="Pfam" id="PF22818"/>
    </source>
</evidence>
<organism evidence="2 3">
    <name type="scientific">Prevotella lacticifex</name>
    <dbReference type="NCBI Taxonomy" id="2854755"/>
    <lineage>
        <taxon>Bacteria</taxon>
        <taxon>Pseudomonadati</taxon>
        <taxon>Bacteroidota</taxon>
        <taxon>Bacteroidia</taxon>
        <taxon>Bacteroidales</taxon>
        <taxon>Prevotellaceae</taxon>
        <taxon>Prevotella</taxon>
    </lineage>
</organism>
<dbReference type="AlphaFoldDB" id="A0A9R1CC88"/>
<evidence type="ECO:0000313" key="2">
    <source>
        <dbReference type="EMBL" id="GJG60087.1"/>
    </source>
</evidence>
<protein>
    <submittedName>
        <fullName evidence="2">3-hydroxyacyl-ACP dehydratase</fullName>
    </submittedName>
</protein>
<gene>
    <name evidence="2" type="ORF">PRLR5076_29380</name>
</gene>
<dbReference type="InterPro" id="IPR029069">
    <property type="entry name" value="HotDog_dom_sf"/>
</dbReference>
<proteinExistence type="predicted"/>
<feature type="domain" description="ApeI dehydratase-like" evidence="1">
    <location>
        <begin position="19"/>
        <end position="92"/>
    </location>
</feature>
<dbReference type="Pfam" id="PF22818">
    <property type="entry name" value="ApeI-like"/>
    <property type="match status" value="1"/>
</dbReference>
<sequence>MILQNQLYTISDHKTEGGKDIFTVALNPECFIYKAHFPGNPITPGVCIVQTCAELLGEITGKKMEIIAAKDIKFLNVLSPLTTATVDFAFSAVASDGDNTTAKISVTDGNEVFATVAFTCSAH</sequence>
<name>A0A9R1CC88_9BACT</name>